<dbReference type="InterPro" id="IPR056920">
    <property type="entry name" value="PRTase-CE"/>
</dbReference>
<protein>
    <recommendedName>
        <fullName evidence="1">PRTase-CE domain-containing protein</fullName>
    </recommendedName>
</protein>
<organism evidence="2">
    <name type="scientific">Candidatus Kentrum sp. TUN</name>
    <dbReference type="NCBI Taxonomy" id="2126343"/>
    <lineage>
        <taxon>Bacteria</taxon>
        <taxon>Pseudomonadati</taxon>
        <taxon>Pseudomonadota</taxon>
        <taxon>Gammaproteobacteria</taxon>
        <taxon>Candidatus Kentrum</taxon>
    </lineage>
</organism>
<reference evidence="2" key="1">
    <citation type="submission" date="2019-02" db="EMBL/GenBank/DDBJ databases">
        <authorList>
            <person name="Gruber-Vodicka R. H."/>
            <person name="Seah K. B. B."/>
        </authorList>
    </citation>
    <scope>NUCLEOTIDE SEQUENCE</scope>
    <source>
        <strain evidence="2">BECK_BY1</strain>
    </source>
</reference>
<gene>
    <name evidence="2" type="ORF">BECKTUN1418D_GA0071000_10327</name>
</gene>
<evidence type="ECO:0000313" key="2">
    <source>
        <dbReference type="EMBL" id="VFK55421.1"/>
    </source>
</evidence>
<sequence length="459" mass="52403">MKSAAGRIVLFDALAEGISLYHPDTNPRTVALSINGMESKDDRISLAEAVCRIYAEFSRYIHVYRARDLETMTLSGNSVIDAERRKTSEIVELISGKVAQNITIVIVDHSDNDTKGLHELRFIVGEERKLMEISVRKLFREVNVEYDPLATVRFLQRGFEKLNNDFDLFEDSPAIDQNADHFMEEFCHTISESWRYDDQPVDGNHVYKWFNQFKEADFSDEAREVLKYLKRKGFVTRRAIVANLISLFNDLKENLDSEPVVVSIQPIGKSESFLAYSLRPQIKFEEMKDALDEASNANSVMDLVCFDDVVISGRSMQDYLFNPKINEKADPLSRAMREEKIHLTILVAFADVRGIAAIENDPRGHGAISVKAANLIGDKDRAFHPSSEIFSENIRKEDFRGFCKQVGNKINRRNPLGWKNAQWCVVMDYTVPNGTLPILWASSHLHSWIPLFPRSRTSS</sequence>
<evidence type="ECO:0000259" key="1">
    <source>
        <dbReference type="Pfam" id="PF24390"/>
    </source>
</evidence>
<name>A0A450ZNX2_9GAMM</name>
<proteinExistence type="predicted"/>
<dbReference type="AlphaFoldDB" id="A0A450ZNX2"/>
<dbReference type="Pfam" id="PF24390">
    <property type="entry name" value="PRTase-CE"/>
    <property type="match status" value="1"/>
</dbReference>
<feature type="domain" description="PRTase-CE" evidence="1">
    <location>
        <begin position="208"/>
        <end position="454"/>
    </location>
</feature>
<dbReference type="EMBL" id="CAADFX010000032">
    <property type="protein sequence ID" value="VFK55421.1"/>
    <property type="molecule type" value="Genomic_DNA"/>
</dbReference>
<accession>A0A450ZNX2</accession>